<dbReference type="EMBL" id="KM083128">
    <property type="protein sequence ID" value="AII28230.1"/>
    <property type="molecule type" value="Genomic_DNA"/>
</dbReference>
<name>A0A076GDX0_9CAUD</name>
<sequence length="261" mass="30244">MTDIIDRIGELVDEQLGGGEPLNGYDFGDPTFPRCPHCHRHWHGLRITERVARMYERGQFDPEYTYAEDDSPVLCEGSEFIGPQRPPRPAARREIGVILVRGRPELNEFAAAMNQFREYLESALREMISAINRDLFEYVLTHGRWSTTADDATRKPRPDCDVDITFGPQNWIHEILRIPPERQFPRPGPRFFSPAELAVRDHWHQFSAPNFPVPEAPGYDFSHYANDDDPTWALTADHNARAQPRPARTTTRQRRRGRSRR</sequence>
<dbReference type="RefSeq" id="YP_009125465.1">
    <property type="nucleotide sequence ID" value="NC_026597.1"/>
</dbReference>
<proteinExistence type="predicted"/>
<feature type="compositionally biased region" description="Low complexity" evidence="1">
    <location>
        <begin position="241"/>
        <end position="250"/>
    </location>
</feature>
<feature type="compositionally biased region" description="Basic residues" evidence="1">
    <location>
        <begin position="251"/>
        <end position="261"/>
    </location>
</feature>
<evidence type="ECO:0000313" key="3">
    <source>
        <dbReference type="Proteomes" id="UP000028659"/>
    </source>
</evidence>
<reference evidence="2 3" key="1">
    <citation type="submission" date="2014-07" db="EMBL/GenBank/DDBJ databases">
        <authorList>
            <person name="Simmons-Yager K."/>
            <person name="Taylor B.J."/>
            <person name="Thorniley A.J."/>
            <person name="Dasenko M.A."/>
            <person name="Denver D.R."/>
            <person name="Garcia-Ruiz H."/>
            <person name="Hoyer J.S."/>
            <person name="Jogdeo S."/>
            <person name="Sullivan C.M."/>
            <person name="Peterson M.R."/>
            <person name="Rowley E.R."/>
            <person name="Schnitzler C.E."/>
            <person name="Vining K.J."/>
            <person name="Almabruk K.H."/>
            <person name="Banawas S."/>
            <person name="Beatty C."/>
            <person name="Bullock C.J."/>
            <person name="Cappellazzi J.E."/>
            <person name="Chagani S.E."/>
            <person name="Chatterjee P."/>
            <person name="Cram E.D."/>
            <person name="Elorriaga M.E.S.T.E.F.A."/>
            <person name="Esser M."/>
            <person name="Fellows E.J."/>
            <person name="Garcia G.R."/>
            <person name="Gullaba J.M."/>
            <person name="Kinsley M.A."/>
            <person name="Luo F."/>
            <person name="Mcginnis M."/>
            <person name="Paquette C.E."/>
            <person name="Reddekopp R.L."/>
            <person name="Rosen K.L."/>
            <person name="Sahlfeld L.M."/>
            <person name="Vondras A.M."/>
            <person name="Wang J.X."/>
            <person name="Weiss E.S."/>
            <person name="Wernick R."/>
            <person name="Abuelizz H.A."/>
            <person name="Amaro Y."/>
            <person name="Archer C.L."/>
            <person name="Basu A."/>
            <person name="Bellinger M.R."/>
            <person name="Johnson S.F."/>
            <person name="Kitchen S.A."/>
            <person name="Li M."/>
            <person name="Morey-Castro K.E."/>
            <person name="Lavalleur H.J."/>
            <person name="Rangel L.J."/>
            <person name="Ree J.F."/>
            <person name="Shay S.D."/>
            <person name="Sheng Y."/>
            <person name="Smyth J.C."/>
            <person name="Stamm E.A."/>
            <person name="Taylor C.R."/>
            <person name="Vining O.B."/>
            <person name="Wanzeck K.M."/>
            <person name="Watson G."/>
            <person name="Bruck A.J."/>
            <person name="Anders K.R."/>
            <person name="Braun M.A."/>
            <person name="Delesalle V.A."/>
            <person name="Hughes L.E."/>
            <person name="Ware V.C."/>
            <person name="Bradley K.W."/>
            <person name="Barker L.P."/>
            <person name="Asai D.J."/>
            <person name="Bowman C.A."/>
            <person name="Russell D.A."/>
            <person name="Pope W.H."/>
            <person name="Jacobs-Sera D."/>
            <person name="Hendrix R.W."/>
            <person name="Hatfull G.F."/>
        </authorList>
    </citation>
    <scope>NUCLEOTIDE SEQUENCE [LARGE SCALE GENOMIC DNA]</scope>
</reference>
<keyword evidence="3" id="KW-1185">Reference proteome</keyword>
<accession>A0A076GDX0</accession>
<evidence type="ECO:0000256" key="1">
    <source>
        <dbReference type="SAM" id="MobiDB-lite"/>
    </source>
</evidence>
<protein>
    <submittedName>
        <fullName evidence="2">Uncharacterized protein</fullName>
    </submittedName>
</protein>
<dbReference type="KEGG" id="vg:23680253"/>
<organism evidence="2 3">
    <name type="scientific">Mycobacterium phage Sparky</name>
    <dbReference type="NCBI Taxonomy" id="1527493"/>
    <lineage>
        <taxon>Viruses</taxon>
        <taxon>Duplodnaviria</taxon>
        <taxon>Heunggongvirae</taxon>
        <taxon>Uroviricota</taxon>
        <taxon>Caudoviricetes</taxon>
        <taxon>Sparkyvirus</taxon>
        <taxon>Sparkyvirus sparky</taxon>
    </lineage>
</organism>
<gene>
    <name evidence="2" type="primary">86</name>
    <name evidence="2" type="ORF">PBI_SPARKY_86</name>
</gene>
<dbReference type="GeneID" id="23680253"/>
<dbReference type="Proteomes" id="UP000028659">
    <property type="component" value="Genome"/>
</dbReference>
<feature type="region of interest" description="Disordered" evidence="1">
    <location>
        <begin position="230"/>
        <end position="261"/>
    </location>
</feature>
<dbReference type="OrthoDB" id="10612at10239"/>
<evidence type="ECO:0000313" key="2">
    <source>
        <dbReference type="EMBL" id="AII28230.1"/>
    </source>
</evidence>